<dbReference type="InterPro" id="IPR023296">
    <property type="entry name" value="Glyco_hydro_beta-prop_sf"/>
</dbReference>
<sequence>MAAYVVEELQDVTLDIAGPEGRLAGHDLMSPFVWTEGKTFRLLVRVLNNPLGPTDPTGVIWGGDSDDGVMFRMRHVPAIVPGPNPDDAGGCEDPTVVRGEGGNYLVFYTGVDAARSQGSLLVAKGPELTELHEQRVMLKAPQGEGNIKEATLAQGSDGQFRLFYEYAKDGASRIGMAVGQSAEGPWTVVDDPFPVREDAWDNWHLSTGPIVQEDGRDPVMFYNGATVDARWRIGWVSFAPDFSHVTGRGVEPILMPPPAKVRDATDIAFAASCVVMGENIWLYYSLEDKILRRARVRYYT</sequence>
<comment type="caution">
    <text evidence="1">The sequence shown here is derived from an EMBL/GenBank/DDBJ whole genome shotgun (WGS) entry which is preliminary data.</text>
</comment>
<dbReference type="SUPFAM" id="SSF75005">
    <property type="entry name" value="Arabinanase/levansucrase/invertase"/>
    <property type="match status" value="1"/>
</dbReference>
<dbReference type="EMBL" id="VTOU01000006">
    <property type="protein sequence ID" value="TZG24352.1"/>
    <property type="molecule type" value="Genomic_DNA"/>
</dbReference>
<proteinExistence type="predicted"/>
<name>A0A5D9BYZ6_9SPHN</name>
<accession>A0A5D9BYZ6</accession>
<evidence type="ECO:0000313" key="1">
    <source>
        <dbReference type="EMBL" id="TZG24352.1"/>
    </source>
</evidence>
<dbReference type="AlphaFoldDB" id="A0A5D9BYZ6"/>
<keyword evidence="1" id="KW-0378">Hydrolase</keyword>
<evidence type="ECO:0000313" key="2">
    <source>
        <dbReference type="Proteomes" id="UP000322077"/>
    </source>
</evidence>
<protein>
    <submittedName>
        <fullName evidence="1">Glycosidase</fullName>
    </submittedName>
</protein>
<dbReference type="Gene3D" id="2.115.10.20">
    <property type="entry name" value="Glycosyl hydrolase domain, family 43"/>
    <property type="match status" value="1"/>
</dbReference>
<reference evidence="1 2" key="1">
    <citation type="submission" date="2019-08" db="EMBL/GenBank/DDBJ databases">
        <authorList>
            <person name="Wang G."/>
            <person name="Xu Z."/>
        </authorList>
    </citation>
    <scope>NUCLEOTIDE SEQUENCE [LARGE SCALE GENOMIC DNA]</scope>
    <source>
        <strain evidence="1 2">ZX</strain>
    </source>
</reference>
<dbReference type="RefSeq" id="WP_149523965.1">
    <property type="nucleotide sequence ID" value="NZ_VTOU01000006.1"/>
</dbReference>
<dbReference type="Proteomes" id="UP000322077">
    <property type="component" value="Unassembled WGS sequence"/>
</dbReference>
<dbReference type="GO" id="GO:0016798">
    <property type="term" value="F:hydrolase activity, acting on glycosyl bonds"/>
    <property type="evidence" value="ECO:0007669"/>
    <property type="project" value="UniProtKB-KW"/>
</dbReference>
<organism evidence="1 2">
    <name type="scientific">Sphingomonas montanisoli</name>
    <dbReference type="NCBI Taxonomy" id="2606412"/>
    <lineage>
        <taxon>Bacteria</taxon>
        <taxon>Pseudomonadati</taxon>
        <taxon>Pseudomonadota</taxon>
        <taxon>Alphaproteobacteria</taxon>
        <taxon>Sphingomonadales</taxon>
        <taxon>Sphingomonadaceae</taxon>
        <taxon>Sphingomonas</taxon>
    </lineage>
</organism>
<keyword evidence="2" id="KW-1185">Reference proteome</keyword>
<gene>
    <name evidence="1" type="ORF">FYJ91_19295</name>
</gene>
<keyword evidence="1" id="KW-0326">Glycosidase</keyword>